<dbReference type="InterPro" id="IPR001128">
    <property type="entry name" value="Cyt_P450"/>
</dbReference>
<reference evidence="10" key="2">
    <citation type="journal article" date="2013" name="PLoS Genet.">
        <title>Comparative genome structure, secondary metabolite, and effector coding capacity across Cochliobolus pathogens.</title>
        <authorList>
            <person name="Condon B.J."/>
            <person name="Leng Y."/>
            <person name="Wu D."/>
            <person name="Bushley K.E."/>
            <person name="Ohm R.A."/>
            <person name="Otillar R."/>
            <person name="Martin J."/>
            <person name="Schackwitz W."/>
            <person name="Grimwood J."/>
            <person name="MohdZainudin N."/>
            <person name="Xue C."/>
            <person name="Wang R."/>
            <person name="Manning V.A."/>
            <person name="Dhillon B."/>
            <person name="Tu Z.J."/>
            <person name="Steffenson B.J."/>
            <person name="Salamov A."/>
            <person name="Sun H."/>
            <person name="Lowry S."/>
            <person name="LaButti K."/>
            <person name="Han J."/>
            <person name="Copeland A."/>
            <person name="Lindquist E."/>
            <person name="Barry K."/>
            <person name="Schmutz J."/>
            <person name="Baker S.E."/>
            <person name="Ciuffetti L.M."/>
            <person name="Grigoriev I.V."/>
            <person name="Zhong S."/>
            <person name="Turgeon B.G."/>
        </authorList>
    </citation>
    <scope>NUCLEOTIDE SEQUENCE [LARGE SCALE GENOMIC DNA]</scope>
    <source>
        <strain evidence="10">C5 / ATCC 48332 / race O</strain>
    </source>
</reference>
<proteinExistence type="inferred from homology"/>
<evidence type="ECO:0000313" key="10">
    <source>
        <dbReference type="Proteomes" id="UP000016936"/>
    </source>
</evidence>
<name>M2U5D9_COCH5</name>
<dbReference type="EMBL" id="KB445580">
    <property type="protein sequence ID" value="EMD88931.1"/>
    <property type="molecule type" value="Genomic_DNA"/>
</dbReference>
<dbReference type="InterPro" id="IPR036396">
    <property type="entry name" value="Cyt_P450_sf"/>
</dbReference>
<keyword evidence="6 7" id="KW-0408">Iron</keyword>
<dbReference type="Pfam" id="PF00067">
    <property type="entry name" value="p450"/>
    <property type="match status" value="1"/>
</dbReference>
<dbReference type="GO" id="GO:0005506">
    <property type="term" value="F:iron ion binding"/>
    <property type="evidence" value="ECO:0007669"/>
    <property type="project" value="InterPro"/>
</dbReference>
<comment type="similarity">
    <text evidence="3 8">Belongs to the cytochrome P450 family.</text>
</comment>
<dbReference type="HOGENOM" id="CLU_022195_0_0_1"/>
<reference evidence="9 10" key="1">
    <citation type="journal article" date="2012" name="PLoS Pathog.">
        <title>Diverse lifestyles and strategies of plant pathogenesis encoded in the genomes of eighteen Dothideomycetes fungi.</title>
        <authorList>
            <person name="Ohm R.A."/>
            <person name="Feau N."/>
            <person name="Henrissat B."/>
            <person name="Schoch C.L."/>
            <person name="Horwitz B.A."/>
            <person name="Barry K.W."/>
            <person name="Condon B.J."/>
            <person name="Copeland A.C."/>
            <person name="Dhillon B."/>
            <person name="Glaser F."/>
            <person name="Hesse C.N."/>
            <person name="Kosti I."/>
            <person name="LaButti K."/>
            <person name="Lindquist E.A."/>
            <person name="Lucas S."/>
            <person name="Salamov A.A."/>
            <person name="Bradshaw R.E."/>
            <person name="Ciuffetti L."/>
            <person name="Hamelin R.C."/>
            <person name="Kema G.H.J."/>
            <person name="Lawrence C."/>
            <person name="Scott J.A."/>
            <person name="Spatafora J.W."/>
            <person name="Turgeon B.G."/>
            <person name="de Wit P.J.G.M."/>
            <person name="Zhong S."/>
            <person name="Goodwin S.B."/>
            <person name="Grigoriev I.V."/>
        </authorList>
    </citation>
    <scope>NUCLEOTIDE SEQUENCE [LARGE SCALE GENOMIC DNA]</scope>
    <source>
        <strain evidence="10">C5 / ATCC 48332 / race O</strain>
    </source>
</reference>
<dbReference type="Proteomes" id="UP000016936">
    <property type="component" value="Unassembled WGS sequence"/>
</dbReference>
<dbReference type="PANTHER" id="PTHR46206:SF7">
    <property type="entry name" value="P450, PUTATIVE (EUROFUNG)-RELATED"/>
    <property type="match status" value="1"/>
</dbReference>
<evidence type="ECO:0000256" key="4">
    <source>
        <dbReference type="ARBA" id="ARBA00022723"/>
    </source>
</evidence>
<keyword evidence="10" id="KW-1185">Reference proteome</keyword>
<organism evidence="9 10">
    <name type="scientific">Cochliobolus heterostrophus (strain C5 / ATCC 48332 / race O)</name>
    <name type="common">Southern corn leaf blight fungus</name>
    <name type="synonym">Bipolaris maydis</name>
    <dbReference type="NCBI Taxonomy" id="701091"/>
    <lineage>
        <taxon>Eukaryota</taxon>
        <taxon>Fungi</taxon>
        <taxon>Dikarya</taxon>
        <taxon>Ascomycota</taxon>
        <taxon>Pezizomycotina</taxon>
        <taxon>Dothideomycetes</taxon>
        <taxon>Pleosporomycetidae</taxon>
        <taxon>Pleosporales</taxon>
        <taxon>Pleosporineae</taxon>
        <taxon>Pleosporaceae</taxon>
        <taxon>Bipolaris</taxon>
    </lineage>
</organism>
<evidence type="ECO:0000256" key="5">
    <source>
        <dbReference type="ARBA" id="ARBA00023002"/>
    </source>
</evidence>
<dbReference type="SMR" id="M2U5D9"/>
<comment type="cofactor">
    <cofactor evidence="1 7">
        <name>heme</name>
        <dbReference type="ChEBI" id="CHEBI:30413"/>
    </cofactor>
</comment>
<accession>M2U5D9</accession>
<evidence type="ECO:0000256" key="7">
    <source>
        <dbReference type="PIRSR" id="PIRSR602403-1"/>
    </source>
</evidence>
<dbReference type="Gene3D" id="1.10.630.10">
    <property type="entry name" value="Cytochrome P450"/>
    <property type="match status" value="1"/>
</dbReference>
<dbReference type="eggNOG" id="KOG0684">
    <property type="taxonomic scope" value="Eukaryota"/>
</dbReference>
<feature type="binding site" description="axial binding residue" evidence="7">
    <location>
        <position position="449"/>
    </location>
    <ligand>
        <name>heme</name>
        <dbReference type="ChEBI" id="CHEBI:30413"/>
    </ligand>
    <ligandPart>
        <name>Fe</name>
        <dbReference type="ChEBI" id="CHEBI:18248"/>
    </ligandPart>
</feature>
<keyword evidence="7 8" id="KW-0349">Heme</keyword>
<comment type="pathway">
    <text evidence="2">Mycotoxin biosynthesis.</text>
</comment>
<dbReference type="OrthoDB" id="1844152at2759"/>
<dbReference type="CDD" id="cd11041">
    <property type="entry name" value="CYP503A1-like"/>
    <property type="match status" value="1"/>
</dbReference>
<evidence type="ECO:0000313" key="9">
    <source>
        <dbReference type="EMBL" id="EMD88931.1"/>
    </source>
</evidence>
<keyword evidence="8" id="KW-0503">Monooxygenase</keyword>
<dbReference type="SUPFAM" id="SSF48264">
    <property type="entry name" value="Cytochrome P450"/>
    <property type="match status" value="1"/>
</dbReference>
<keyword evidence="5 8" id="KW-0560">Oxidoreductase</keyword>
<dbReference type="GO" id="GO:0004497">
    <property type="term" value="F:monooxygenase activity"/>
    <property type="evidence" value="ECO:0007669"/>
    <property type="project" value="UniProtKB-KW"/>
</dbReference>
<dbReference type="PRINTS" id="PR00465">
    <property type="entry name" value="EP450IV"/>
</dbReference>
<gene>
    <name evidence="9" type="ORF">COCHEDRAFT_1182444</name>
</gene>
<dbReference type="InterPro" id="IPR002403">
    <property type="entry name" value="Cyt_P450_E_grp-IV"/>
</dbReference>
<dbReference type="InterPro" id="IPR017972">
    <property type="entry name" value="Cyt_P450_CS"/>
</dbReference>
<keyword evidence="4 7" id="KW-0479">Metal-binding</keyword>
<evidence type="ECO:0000256" key="2">
    <source>
        <dbReference type="ARBA" id="ARBA00004685"/>
    </source>
</evidence>
<evidence type="ECO:0000256" key="8">
    <source>
        <dbReference type="RuleBase" id="RU000461"/>
    </source>
</evidence>
<dbReference type="GO" id="GO:0016705">
    <property type="term" value="F:oxidoreductase activity, acting on paired donors, with incorporation or reduction of molecular oxygen"/>
    <property type="evidence" value="ECO:0007669"/>
    <property type="project" value="InterPro"/>
</dbReference>
<evidence type="ECO:0000256" key="1">
    <source>
        <dbReference type="ARBA" id="ARBA00001971"/>
    </source>
</evidence>
<dbReference type="OMA" id="MHIAFPL"/>
<evidence type="ECO:0000256" key="6">
    <source>
        <dbReference type="ARBA" id="ARBA00023004"/>
    </source>
</evidence>
<sequence length="506" mass="56444">MDPQVVAQIVRTLQTTAIAAVIFAACVLLPKLQTKAQLGKLPSASPDSGEKARQAFMASAKKLYRDGYHNFKGSVFRLVNENGQENVIVPRNLLPELRKIPDDVLSFPKAIENDMEVKYTRLQTEGTTAIHVIKGELTSALPRLNPIICQDVDAALREYMPPCDDWTEVNINAKLVTIVAKVSGRIFVGPELSQDPEYLDAACNYTIDLINAVNGIKRLHPWLKPFLASRTPELIALRNREKQAEKILQPLVAKRLAAKAEDPNWQEPDDVLQWMINRSDGKESVAMLAKYQLAIIFAAIHTTTMTATNILYTLAVTPEYIEPIREEVRNAMAENGGILTFRALQQMVKLDSYMKEVTRLYPPGITSFTRRTLKGITLSNGQYIPPGVLIEVPSAAIYTDESVYPSSDSFDGLRAYKARSTGKASDIARNQFVTTNEDNLSFGYGRHACPGRFFAANEIKMIAARLILDYDVKMPNGETERYPQLEIGKQLMPNPTKTLAFKKVIV</sequence>
<dbReference type="PANTHER" id="PTHR46206">
    <property type="entry name" value="CYTOCHROME P450"/>
    <property type="match status" value="1"/>
</dbReference>
<dbReference type="GO" id="GO:0020037">
    <property type="term" value="F:heme binding"/>
    <property type="evidence" value="ECO:0007669"/>
    <property type="project" value="InterPro"/>
</dbReference>
<dbReference type="STRING" id="701091.M2U5D9"/>
<evidence type="ECO:0000256" key="3">
    <source>
        <dbReference type="ARBA" id="ARBA00010617"/>
    </source>
</evidence>
<dbReference type="AlphaFoldDB" id="M2U5D9"/>
<protein>
    <submittedName>
        <fullName evidence="9">Uncharacterized protein</fullName>
    </submittedName>
</protein>
<dbReference type="PROSITE" id="PS00086">
    <property type="entry name" value="CYTOCHROME_P450"/>
    <property type="match status" value="1"/>
</dbReference>